<protein>
    <submittedName>
        <fullName evidence="4">AAA family ATPase</fullName>
    </submittedName>
</protein>
<sequence>MKIDEVYIKEFGPYRDWSFTPKTDGVQLIYGPNESGKTSLLEAVRSFIFGKRGKTYKEGTGHVTVTHKDKSYHIGRRHKKLDFYPLGGETLTEEPSQLWWHGLDKKTYDRIFAITLEDLQGADILNEVDVRIRFFGGEGGEQFSRAVKDIDKAAADLLVASSNGKRRINVLMDELAQLDMRLKELGKHEETYTKLQQQLEGTAVTEKELRERIEEWREYASSIELVLRAWDVYKRAEEAKAKINVLTDTTELERDAFMALQQEIDQCREHMRIWRGKEEGLVPDNFAPDDAIGIYGQEIEDLMQEVSKWTQLQKECAEGERYLTKVREQLELSRKLHTAWRTDEEMPAEIDWRRGEMIAQKLRSAREAYMSWQRREPVAPADATLQVQMKKEEHQLERIKQGTTLVKEAYEKRNEAMAALDAVKRQAPSIKGWYAGAALAILVGIGIAAIWPMMPFTYIGWGLIVLGMMVGGYGYYGNYRYQLRCKDAESRLHRSEEQQEALNREYGLGVPHDKAAMDAIEEAYAALRGALGSNNVELAKLYSYEQQRTVWMEEGKALEQKGSAAMEEWLEWLPKAAKRTLTDSDFFGMKQEYDSYREQQNTYKGYEKRLAEHKEMLQHIESQARALWEKLEFNAPVTPIELRRLYSLLKSYRQNQARWEQKESQRRNYREEYDHWNRKEKELLLEQSLLLQKAGIATAGEYRQRLLKQEQYRQWVTIYQQSKRQLELLAPQSENNELLYRRLQGSDKGKWTAEYERSTGEIRGLDSQLTALYEERGQLQEAMNSLAGDATLAKALQQKAQLEGELRDALEDWTTQVLIAHFMEEAQQSYEKDRQPQALAKASEYIRILTDGKYRLDTEAAPQAIYLLNEHDERLDMAHWSSGLADQVYLALRLSLAHTFGKRIEPMPLILDDILVRFDETRQQRALALLKTIAEETQVWIFTCQKSTLELAKELTGITCYELAQDGMILA</sequence>
<dbReference type="RefSeq" id="WP_205088445.1">
    <property type="nucleotide sequence ID" value="NZ_JACJLA010000025.1"/>
</dbReference>
<dbReference type="PANTHER" id="PTHR41259">
    <property type="entry name" value="DOUBLE-STRAND BREAK REPAIR RAD50 ATPASE, PUTATIVE-RELATED"/>
    <property type="match status" value="1"/>
</dbReference>
<gene>
    <name evidence="4" type="ORF">H6A01_09685</name>
</gene>
<reference evidence="4 5" key="1">
    <citation type="journal article" date="2021" name="Sci. Rep.">
        <title>The distribution of antibiotic resistance genes in chicken gut microbiota commensals.</title>
        <authorList>
            <person name="Juricova H."/>
            <person name="Matiasovicova J."/>
            <person name="Kubasova T."/>
            <person name="Cejkova D."/>
            <person name="Rychlik I."/>
        </authorList>
    </citation>
    <scope>NUCLEOTIDE SEQUENCE [LARGE SCALE GENOMIC DNA]</scope>
    <source>
        <strain evidence="4 5">An537</strain>
    </source>
</reference>
<dbReference type="Proteomes" id="UP000707138">
    <property type="component" value="Unassembled WGS sequence"/>
</dbReference>
<dbReference type="Gene3D" id="3.40.50.300">
    <property type="entry name" value="P-loop containing nucleotide triphosphate hydrolases"/>
    <property type="match status" value="2"/>
</dbReference>
<organism evidence="4 5">
    <name type="scientific">Veillonella magna</name>
    <dbReference type="NCBI Taxonomy" id="464322"/>
    <lineage>
        <taxon>Bacteria</taxon>
        <taxon>Bacillati</taxon>
        <taxon>Bacillota</taxon>
        <taxon>Negativicutes</taxon>
        <taxon>Veillonellales</taxon>
        <taxon>Veillonellaceae</taxon>
        <taxon>Veillonella</taxon>
    </lineage>
</organism>
<keyword evidence="2" id="KW-0472">Membrane</keyword>
<keyword evidence="5" id="KW-1185">Reference proteome</keyword>
<dbReference type="PANTHER" id="PTHR41259:SF1">
    <property type="entry name" value="DOUBLE-STRAND BREAK REPAIR RAD50 ATPASE, PUTATIVE-RELATED"/>
    <property type="match status" value="1"/>
</dbReference>
<feature type="coiled-coil region" evidence="1">
    <location>
        <begin position="596"/>
        <end position="623"/>
    </location>
</feature>
<evidence type="ECO:0000256" key="1">
    <source>
        <dbReference type="SAM" id="Coils"/>
    </source>
</evidence>
<evidence type="ECO:0000313" key="4">
    <source>
        <dbReference type="EMBL" id="MBM6913586.1"/>
    </source>
</evidence>
<keyword evidence="1" id="KW-0175">Coiled coil</keyword>
<dbReference type="InterPro" id="IPR038734">
    <property type="entry name" value="YhaN_AAA"/>
</dbReference>
<feature type="transmembrane region" description="Helical" evidence="2">
    <location>
        <begin position="458"/>
        <end position="476"/>
    </location>
</feature>
<dbReference type="SUPFAM" id="SSF52540">
    <property type="entry name" value="P-loop containing nucleoside triphosphate hydrolases"/>
    <property type="match status" value="2"/>
</dbReference>
<evidence type="ECO:0000259" key="3">
    <source>
        <dbReference type="Pfam" id="PF13514"/>
    </source>
</evidence>
<accession>A0ABS2GHF0</accession>
<keyword evidence="2" id="KW-1133">Transmembrane helix</keyword>
<evidence type="ECO:0000313" key="5">
    <source>
        <dbReference type="Proteomes" id="UP000707138"/>
    </source>
</evidence>
<dbReference type="Pfam" id="PF13514">
    <property type="entry name" value="AAA_27"/>
    <property type="match status" value="1"/>
</dbReference>
<evidence type="ECO:0000256" key="2">
    <source>
        <dbReference type="SAM" id="Phobius"/>
    </source>
</evidence>
<dbReference type="EMBL" id="JACJLA010000025">
    <property type="protein sequence ID" value="MBM6913586.1"/>
    <property type="molecule type" value="Genomic_DNA"/>
</dbReference>
<feature type="transmembrane region" description="Helical" evidence="2">
    <location>
        <begin position="433"/>
        <end position="452"/>
    </location>
</feature>
<feature type="domain" description="YhaN AAA" evidence="3">
    <location>
        <begin position="1"/>
        <end position="186"/>
    </location>
</feature>
<keyword evidence="2" id="KW-0812">Transmembrane</keyword>
<dbReference type="InterPro" id="IPR027417">
    <property type="entry name" value="P-loop_NTPase"/>
</dbReference>
<proteinExistence type="predicted"/>
<comment type="caution">
    <text evidence="4">The sequence shown here is derived from an EMBL/GenBank/DDBJ whole genome shotgun (WGS) entry which is preliminary data.</text>
</comment>
<name>A0ABS2GHF0_9FIRM</name>